<name>A0A9W6N1P3_9HYPH</name>
<proteinExistence type="predicted"/>
<dbReference type="Gene3D" id="2.150.10.10">
    <property type="entry name" value="Serralysin-like metalloprotease, C-terminal"/>
    <property type="match status" value="3"/>
</dbReference>
<dbReference type="GO" id="GO:0008233">
    <property type="term" value="F:peptidase activity"/>
    <property type="evidence" value="ECO:0007669"/>
    <property type="project" value="UniProtKB-KW"/>
</dbReference>
<dbReference type="Pfam" id="PF00353">
    <property type="entry name" value="HemolysinCabind"/>
    <property type="match status" value="5"/>
</dbReference>
<comment type="caution">
    <text evidence="3">The sequence shown here is derived from an EMBL/GenBank/DDBJ whole genome shotgun (WGS) entry which is preliminary data.</text>
</comment>
<dbReference type="InterPro" id="IPR018511">
    <property type="entry name" value="Hemolysin-typ_Ca-bd_CS"/>
</dbReference>
<dbReference type="InterPro" id="IPR001343">
    <property type="entry name" value="Hemolysn_Ca-bd"/>
</dbReference>
<dbReference type="RefSeq" id="WP_271203072.1">
    <property type="nucleotide sequence ID" value="NZ_BSFK01000005.1"/>
</dbReference>
<reference evidence="3" key="2">
    <citation type="submission" date="2023-01" db="EMBL/GenBank/DDBJ databases">
        <authorList>
            <person name="Sun Q."/>
            <person name="Evtushenko L."/>
        </authorList>
    </citation>
    <scope>NUCLEOTIDE SEQUENCE</scope>
    <source>
        <strain evidence="3">VKM B-2555</strain>
    </source>
</reference>
<evidence type="ECO:0000256" key="1">
    <source>
        <dbReference type="ARBA" id="ARBA00004613"/>
    </source>
</evidence>
<dbReference type="PRINTS" id="PR00313">
    <property type="entry name" value="CABNDNGRPT"/>
</dbReference>
<comment type="subcellular location">
    <subcellularLocation>
        <location evidence="1">Secreted</location>
    </subcellularLocation>
</comment>
<dbReference type="InterPro" id="IPR011049">
    <property type="entry name" value="Serralysin-like_metalloprot_C"/>
</dbReference>
<reference evidence="3" key="1">
    <citation type="journal article" date="2014" name="Int. J. Syst. Evol. Microbiol.">
        <title>Complete genome sequence of Corynebacterium casei LMG S-19264T (=DSM 44701T), isolated from a smear-ripened cheese.</title>
        <authorList>
            <consortium name="US DOE Joint Genome Institute (JGI-PGF)"/>
            <person name="Walter F."/>
            <person name="Albersmeier A."/>
            <person name="Kalinowski J."/>
            <person name="Ruckert C."/>
        </authorList>
    </citation>
    <scope>NUCLEOTIDE SEQUENCE</scope>
    <source>
        <strain evidence="3">VKM B-2555</strain>
    </source>
</reference>
<evidence type="ECO:0000313" key="4">
    <source>
        <dbReference type="Proteomes" id="UP001143364"/>
    </source>
</evidence>
<dbReference type="AlphaFoldDB" id="A0A9W6N1P3"/>
<accession>A0A9W6N1P3</accession>
<organism evidence="3 4">
    <name type="scientific">Methylopila jiangsuensis</name>
    <dbReference type="NCBI Taxonomy" id="586230"/>
    <lineage>
        <taxon>Bacteria</taxon>
        <taxon>Pseudomonadati</taxon>
        <taxon>Pseudomonadota</taxon>
        <taxon>Alphaproteobacteria</taxon>
        <taxon>Hyphomicrobiales</taxon>
        <taxon>Methylopilaceae</taxon>
        <taxon>Methylopila</taxon>
    </lineage>
</organism>
<keyword evidence="3" id="KW-0378">Hydrolase</keyword>
<dbReference type="SUPFAM" id="SSF51120">
    <property type="entry name" value="beta-Roll"/>
    <property type="match status" value="3"/>
</dbReference>
<dbReference type="GO" id="GO:0005576">
    <property type="term" value="C:extracellular region"/>
    <property type="evidence" value="ECO:0007669"/>
    <property type="project" value="UniProtKB-SubCell"/>
</dbReference>
<evidence type="ECO:0000256" key="2">
    <source>
        <dbReference type="ARBA" id="ARBA00022525"/>
    </source>
</evidence>
<dbReference type="InterPro" id="IPR050557">
    <property type="entry name" value="RTX_toxin/Mannuronan_C5-epim"/>
</dbReference>
<dbReference type="GO" id="GO:0005509">
    <property type="term" value="F:calcium ion binding"/>
    <property type="evidence" value="ECO:0007669"/>
    <property type="project" value="InterPro"/>
</dbReference>
<gene>
    <name evidence="3" type="ORF">GCM10008171_03530</name>
</gene>
<dbReference type="PANTHER" id="PTHR38340">
    <property type="entry name" value="S-LAYER PROTEIN"/>
    <property type="match status" value="1"/>
</dbReference>
<dbReference type="PANTHER" id="PTHR38340:SF1">
    <property type="entry name" value="S-LAYER PROTEIN"/>
    <property type="match status" value="1"/>
</dbReference>
<dbReference type="Proteomes" id="UP001143364">
    <property type="component" value="Unassembled WGS sequence"/>
</dbReference>
<dbReference type="PROSITE" id="PS00330">
    <property type="entry name" value="HEMOLYSIN_CALCIUM"/>
    <property type="match status" value="1"/>
</dbReference>
<dbReference type="GO" id="GO:0006508">
    <property type="term" value="P:proteolysis"/>
    <property type="evidence" value="ECO:0007669"/>
    <property type="project" value="UniProtKB-KW"/>
</dbReference>
<keyword evidence="4" id="KW-1185">Reference proteome</keyword>
<evidence type="ECO:0000313" key="3">
    <source>
        <dbReference type="EMBL" id="GLK75099.1"/>
    </source>
</evidence>
<sequence>MPTRTGTDGNDTISAHAYNDEFLRNSYYGKGGNDYLQGGYFSDSLYGEAGNDVIYGSDGGDYIYDSSGYTYANGEAGDDLIFLRNGTATAYGGSGADVFDFGDITSFNAYGEVGDDIATFANSSGTFYGGTGDDSVTTYNAAGKSVTFYGGAGDDTLTASAGTDIFYGEAGDDTVSYSNSISAVTVDLLRNAGGGAAAGDSWFRVENVIGTNYNDNIRGNGDYNYIFGGAGNDVISGGAGGDNLDGGLGVDRLDYSRSDAAVTVNLATGEASGGHAEGDQFQGFESLEGSGYADRLTGDAGVNRLFGGYGADRLTGGGAGDSLYGGTGADRFIFTDVADSRSSSGRDVIYDFKRSEGDRIDLSGIDASISAGGNQAFSFIGTTAFSSGVQGQLNYRAFDGYLMVYGDINGDKVGDFSIQVLNVASLAASDFVL</sequence>
<keyword evidence="2" id="KW-0964">Secreted</keyword>
<protein>
    <submittedName>
        <fullName evidence="3">Protease</fullName>
    </submittedName>
</protein>
<dbReference type="EMBL" id="BSFK01000005">
    <property type="protein sequence ID" value="GLK75099.1"/>
    <property type="molecule type" value="Genomic_DNA"/>
</dbReference>
<keyword evidence="3" id="KW-0645">Protease</keyword>